<name>A0A9P5NFQ7_GYMJU</name>
<accession>A0A9P5NFQ7</accession>
<feature type="compositionally biased region" description="Low complexity" evidence="1">
    <location>
        <begin position="94"/>
        <end position="129"/>
    </location>
</feature>
<feature type="region of interest" description="Disordered" evidence="1">
    <location>
        <begin position="42"/>
        <end position="154"/>
    </location>
</feature>
<comment type="caution">
    <text evidence="3">The sequence shown here is derived from an EMBL/GenBank/DDBJ whole genome shotgun (WGS) entry which is preliminary data.</text>
</comment>
<gene>
    <name evidence="3" type="ORF">CPB84DRAFT_188954</name>
</gene>
<keyword evidence="2" id="KW-0812">Transmembrane</keyword>
<dbReference type="EMBL" id="JADNYJ010000115">
    <property type="protein sequence ID" value="KAF8883504.1"/>
    <property type="molecule type" value="Genomic_DNA"/>
</dbReference>
<reference evidence="3" key="1">
    <citation type="submission" date="2020-11" db="EMBL/GenBank/DDBJ databases">
        <authorList>
            <consortium name="DOE Joint Genome Institute"/>
            <person name="Ahrendt S."/>
            <person name="Riley R."/>
            <person name="Andreopoulos W."/>
            <person name="LaButti K."/>
            <person name="Pangilinan J."/>
            <person name="Ruiz-duenas F.J."/>
            <person name="Barrasa J.M."/>
            <person name="Sanchez-Garcia M."/>
            <person name="Camarero S."/>
            <person name="Miyauchi S."/>
            <person name="Serrano A."/>
            <person name="Linde D."/>
            <person name="Babiker R."/>
            <person name="Drula E."/>
            <person name="Ayuso-Fernandez I."/>
            <person name="Pacheco R."/>
            <person name="Padilla G."/>
            <person name="Ferreira P."/>
            <person name="Barriuso J."/>
            <person name="Kellner H."/>
            <person name="Castanera R."/>
            <person name="Alfaro M."/>
            <person name="Ramirez L."/>
            <person name="Pisabarro A.G."/>
            <person name="Kuo A."/>
            <person name="Tritt A."/>
            <person name="Lipzen A."/>
            <person name="He G."/>
            <person name="Yan M."/>
            <person name="Ng V."/>
            <person name="Cullen D."/>
            <person name="Martin F."/>
            <person name="Rosso M.-N."/>
            <person name="Henrissat B."/>
            <person name="Hibbett D."/>
            <person name="Martinez A.T."/>
            <person name="Grigoriev I.V."/>
        </authorList>
    </citation>
    <scope>NUCLEOTIDE SEQUENCE</scope>
    <source>
        <strain evidence="3">AH 44721</strain>
    </source>
</reference>
<feature type="compositionally biased region" description="Acidic residues" evidence="1">
    <location>
        <begin position="49"/>
        <end position="58"/>
    </location>
</feature>
<organism evidence="3 4">
    <name type="scientific">Gymnopilus junonius</name>
    <name type="common">Spectacular rustgill mushroom</name>
    <name type="synonym">Gymnopilus spectabilis subsp. junonius</name>
    <dbReference type="NCBI Taxonomy" id="109634"/>
    <lineage>
        <taxon>Eukaryota</taxon>
        <taxon>Fungi</taxon>
        <taxon>Dikarya</taxon>
        <taxon>Basidiomycota</taxon>
        <taxon>Agaricomycotina</taxon>
        <taxon>Agaricomycetes</taxon>
        <taxon>Agaricomycetidae</taxon>
        <taxon>Agaricales</taxon>
        <taxon>Agaricineae</taxon>
        <taxon>Hymenogastraceae</taxon>
        <taxon>Gymnopilus</taxon>
    </lineage>
</organism>
<keyword evidence="4" id="KW-1185">Reference proteome</keyword>
<evidence type="ECO:0000313" key="4">
    <source>
        <dbReference type="Proteomes" id="UP000724874"/>
    </source>
</evidence>
<feature type="compositionally biased region" description="Basic and acidic residues" evidence="1">
    <location>
        <begin position="59"/>
        <end position="72"/>
    </location>
</feature>
<evidence type="ECO:0000256" key="1">
    <source>
        <dbReference type="SAM" id="MobiDB-lite"/>
    </source>
</evidence>
<evidence type="ECO:0000313" key="3">
    <source>
        <dbReference type="EMBL" id="KAF8883504.1"/>
    </source>
</evidence>
<dbReference type="Proteomes" id="UP000724874">
    <property type="component" value="Unassembled WGS sequence"/>
</dbReference>
<dbReference type="AlphaFoldDB" id="A0A9P5NFQ7"/>
<keyword evidence="2" id="KW-0472">Membrane</keyword>
<proteinExistence type="predicted"/>
<protein>
    <submittedName>
        <fullName evidence="3">Uncharacterized protein</fullName>
    </submittedName>
</protein>
<evidence type="ECO:0000256" key="2">
    <source>
        <dbReference type="SAM" id="Phobius"/>
    </source>
</evidence>
<keyword evidence="2" id="KW-1133">Transmembrane helix</keyword>
<feature type="transmembrane region" description="Helical" evidence="2">
    <location>
        <begin position="183"/>
        <end position="202"/>
    </location>
</feature>
<sequence>MQRKSSSKTPAERAARAYDVQDALLAIRLRVFLKAQGVSEDELVVRFPEEEEGEEEKNEEEHQAEGQQREEQQQFGDEIILAERSRHAVPPRVPIVSSPSSRPLSHSHSHLPSPSPSQSQPQVQCPSRSEAGKDRPIRSSPPPLSPIPSTSANRTMPSASYMIALIKMRKQQSPARSCFRSSMTIPALAVVVVTAGVGMGMARGSREGQDEWVEVVCVGRCCWRWEGVDGYYEGMVEEVEEEFDSDSVADWYAGLDY</sequence>